<dbReference type="HOGENOM" id="CLU_000688_23_2_1"/>
<dbReference type="Pfam" id="PF00004">
    <property type="entry name" value="AAA"/>
    <property type="match status" value="1"/>
</dbReference>
<protein>
    <recommendedName>
        <fullName evidence="17">AAA+ ATPase domain-containing protein</fullName>
    </recommendedName>
</protein>
<dbReference type="NCBIfam" id="TIGR01241">
    <property type="entry name" value="FtsH_fam"/>
    <property type="match status" value="1"/>
</dbReference>
<evidence type="ECO:0000256" key="14">
    <source>
        <dbReference type="ARBA" id="ARBA00023128"/>
    </source>
</evidence>
<reference evidence="18 19" key="1">
    <citation type="submission" date="2014-04" db="EMBL/GenBank/DDBJ databases">
        <title>A new species of microsporidia sheds light on the evolution of extreme parasitism.</title>
        <authorList>
            <person name="Haag K.L."/>
            <person name="James T.Y."/>
            <person name="Larsson R."/>
            <person name="Schaer T.M."/>
            <person name="Refardt D."/>
            <person name="Pombert J.-F."/>
            <person name="Ebert D."/>
        </authorList>
    </citation>
    <scope>NUCLEOTIDE SEQUENCE [LARGE SCALE GENOMIC DNA]</scope>
    <source>
        <strain evidence="18 19">UGP3</strain>
        <tissue evidence="18">Spores</tissue>
    </source>
</reference>
<evidence type="ECO:0000256" key="10">
    <source>
        <dbReference type="ARBA" id="ARBA00022833"/>
    </source>
</evidence>
<dbReference type="GO" id="GO:0030163">
    <property type="term" value="P:protein catabolic process"/>
    <property type="evidence" value="ECO:0007669"/>
    <property type="project" value="UniProtKB-ARBA"/>
</dbReference>
<dbReference type="PROSITE" id="PS00674">
    <property type="entry name" value="AAA"/>
    <property type="match status" value="1"/>
</dbReference>
<dbReference type="GO" id="GO:0046872">
    <property type="term" value="F:metal ion binding"/>
    <property type="evidence" value="ECO:0007669"/>
    <property type="project" value="UniProtKB-KW"/>
</dbReference>
<keyword evidence="8" id="KW-0547">Nucleotide-binding</keyword>
<dbReference type="InterPro" id="IPR037219">
    <property type="entry name" value="Peptidase_M41-like"/>
</dbReference>
<evidence type="ECO:0000256" key="9">
    <source>
        <dbReference type="ARBA" id="ARBA00022801"/>
    </source>
</evidence>
<feature type="compositionally biased region" description="Low complexity" evidence="16">
    <location>
        <begin position="73"/>
        <end position="84"/>
    </location>
</feature>
<dbReference type="GO" id="GO:0005745">
    <property type="term" value="C:m-AAA complex"/>
    <property type="evidence" value="ECO:0007669"/>
    <property type="project" value="TreeGrafter"/>
</dbReference>
<dbReference type="InterPro" id="IPR041569">
    <property type="entry name" value="AAA_lid_3"/>
</dbReference>
<feature type="compositionally biased region" description="Basic and acidic residues" evidence="16">
    <location>
        <begin position="85"/>
        <end position="94"/>
    </location>
</feature>
<dbReference type="GO" id="GO:0004222">
    <property type="term" value="F:metalloendopeptidase activity"/>
    <property type="evidence" value="ECO:0007669"/>
    <property type="project" value="InterPro"/>
</dbReference>
<keyword evidence="6" id="KW-0812">Transmembrane</keyword>
<dbReference type="Pfam" id="PF17862">
    <property type="entry name" value="AAA_lid_3"/>
    <property type="match status" value="1"/>
</dbReference>
<dbReference type="SUPFAM" id="SSF52540">
    <property type="entry name" value="P-loop containing nucleoside triphosphate hydrolases"/>
    <property type="match status" value="1"/>
</dbReference>
<comment type="similarity">
    <text evidence="3">In the C-terminal section; belongs to the peptidase M41 family.</text>
</comment>
<dbReference type="Gene3D" id="1.20.58.760">
    <property type="entry name" value="Peptidase M41"/>
    <property type="match status" value="1"/>
</dbReference>
<evidence type="ECO:0000256" key="6">
    <source>
        <dbReference type="ARBA" id="ARBA00022692"/>
    </source>
</evidence>
<keyword evidence="5" id="KW-0645">Protease</keyword>
<feature type="domain" description="AAA+ ATPase" evidence="17">
    <location>
        <begin position="354"/>
        <end position="498"/>
    </location>
</feature>
<dbReference type="GeneID" id="25259003"/>
<name>A0A098VSY1_9MICR</name>
<dbReference type="SMART" id="SM00382">
    <property type="entry name" value="AAA"/>
    <property type="match status" value="1"/>
</dbReference>
<dbReference type="InterPro" id="IPR027417">
    <property type="entry name" value="P-loop_NTPase"/>
</dbReference>
<dbReference type="GO" id="GO:0034982">
    <property type="term" value="P:mitochondrial protein processing"/>
    <property type="evidence" value="ECO:0007669"/>
    <property type="project" value="TreeGrafter"/>
</dbReference>
<accession>A0A098VSY1</accession>
<dbReference type="AlphaFoldDB" id="A0A098VSY1"/>
<dbReference type="GO" id="GO:0016887">
    <property type="term" value="F:ATP hydrolysis activity"/>
    <property type="evidence" value="ECO:0007669"/>
    <property type="project" value="InterPro"/>
</dbReference>
<evidence type="ECO:0000256" key="4">
    <source>
        <dbReference type="ARBA" id="ARBA00010550"/>
    </source>
</evidence>
<evidence type="ECO:0000256" key="11">
    <source>
        <dbReference type="ARBA" id="ARBA00022840"/>
    </source>
</evidence>
<proteinExistence type="inferred from homology"/>
<dbReference type="PANTHER" id="PTHR43655">
    <property type="entry name" value="ATP-DEPENDENT PROTEASE"/>
    <property type="match status" value="1"/>
</dbReference>
<dbReference type="InterPro" id="IPR000642">
    <property type="entry name" value="Peptidase_M41"/>
</dbReference>
<keyword evidence="11" id="KW-0067">ATP-binding</keyword>
<evidence type="ECO:0000256" key="5">
    <source>
        <dbReference type="ARBA" id="ARBA00022670"/>
    </source>
</evidence>
<dbReference type="FunFam" id="1.20.58.760:FF:000003">
    <property type="entry name" value="AFG3-like AAA ATPase 2"/>
    <property type="match status" value="1"/>
</dbReference>
<comment type="cofactor">
    <cofactor evidence="1">
        <name>Zn(2+)</name>
        <dbReference type="ChEBI" id="CHEBI:29105"/>
    </cofactor>
</comment>
<dbReference type="PANTHER" id="PTHR43655:SF2">
    <property type="entry name" value="AFG3 LIKE MATRIX AAA PEPTIDASE SUBUNIT 2, ISOFORM A"/>
    <property type="match status" value="1"/>
</dbReference>
<keyword evidence="12" id="KW-1133">Transmembrane helix</keyword>
<dbReference type="FunFam" id="1.10.8.60:FF:000019">
    <property type="entry name" value="AFG3-like AAA ATPase 2"/>
    <property type="match status" value="1"/>
</dbReference>
<dbReference type="InterPro" id="IPR003959">
    <property type="entry name" value="ATPase_AAA_core"/>
</dbReference>
<dbReference type="EMBL" id="JMKJ01000122">
    <property type="protein sequence ID" value="KGG52095.1"/>
    <property type="molecule type" value="Genomic_DNA"/>
</dbReference>
<dbReference type="InterPro" id="IPR003593">
    <property type="entry name" value="AAA+_ATPase"/>
</dbReference>
<dbReference type="VEuPathDB" id="MicrosporidiaDB:DI09_20p120"/>
<evidence type="ECO:0000256" key="2">
    <source>
        <dbReference type="ARBA" id="ARBA00004225"/>
    </source>
</evidence>
<dbReference type="InterPro" id="IPR005936">
    <property type="entry name" value="FtsH"/>
</dbReference>
<comment type="caution">
    <text evidence="18">The sequence shown here is derived from an EMBL/GenBank/DDBJ whole genome shotgun (WGS) entry which is preliminary data.</text>
</comment>
<evidence type="ECO:0000313" key="19">
    <source>
        <dbReference type="Proteomes" id="UP000029725"/>
    </source>
</evidence>
<keyword evidence="7" id="KW-0479">Metal-binding</keyword>
<dbReference type="GO" id="GO:0005524">
    <property type="term" value="F:ATP binding"/>
    <property type="evidence" value="ECO:0007669"/>
    <property type="project" value="UniProtKB-KW"/>
</dbReference>
<dbReference type="HAMAP" id="MF_01458">
    <property type="entry name" value="FtsH"/>
    <property type="match status" value="1"/>
</dbReference>
<dbReference type="Gene3D" id="3.40.50.300">
    <property type="entry name" value="P-loop containing nucleotide triphosphate hydrolases"/>
    <property type="match status" value="1"/>
</dbReference>
<dbReference type="RefSeq" id="XP_013238522.1">
    <property type="nucleotide sequence ID" value="XM_013383068.1"/>
</dbReference>
<dbReference type="InterPro" id="IPR050928">
    <property type="entry name" value="ATP-dep_Zn_Metalloprotease"/>
</dbReference>
<keyword evidence="14" id="KW-0496">Mitochondrion</keyword>
<comment type="subcellular location">
    <subcellularLocation>
        <location evidence="2">Mitochondrion membrane</location>
        <topology evidence="2">Multi-pass membrane protein</topology>
    </subcellularLocation>
</comment>
<dbReference type="Gene3D" id="3.40.1690.20">
    <property type="match status" value="1"/>
</dbReference>
<sequence length="786" mass="87065">MISFHARILIQEPSFQENAPPKVVFLAPDENIFLSFDKNTVKLELNENQARNGINFTPRDHDADRKQGENDNGKQQQKQAGKNNAKGEKASNAKDNPFWKRPEIAFLVLATSLYYFSSKLFDLSSSLALDRPPIQEISFEEFLLSSYLKEGLVSKLLVASDKTRVYVFLKDEEKDASMDEQARQTANEEIHTYRKKLFPSLMFTIGSMENFEKRLSEAFQSRSISMVPVVWEVNQTWPNESGRQNLGPSSLLTNGLIFFEILISVLPLAFIGYVMWKGYSLSQKGGLGSGSGSGNPLARVFNAGKSKAKLYNAQTAQKVRFKDVAGMDETKLEISEFVKFLREPQVYAELGARIPKGAILSGPPGTGKTLLAKAMAGEAEVPFLSISGAEFVEMFVGVGASRVRDLFEEARKIAPCIVFIDEIDAIGRARGRSSPIGGGGNDERESTLNQLLVEMDGFSSSQEAPVVIIAGTNRPDVLDPALLRPGRFDRHISIERPDANGRKQIYLLHLEPLKLDPKLEKGEISARLAYMTPGFVGADIANVCNEAALLAARLSQTYVKGEHFEAAVERVIAGSERRSRVLATEERSIVAHHESGHALVAWFLEHADPVMKVTIIPRSSGALGFARTLPSDGLLLSKAQLMDRICVALGGRIAEEVILGRASITSGAQNDLQKVTEMAYDAVSVLGMDDRIGLLSFPNTERRFGAPPPYSDETARLIDARVKIMIDECYQRALELISSRQKALEALAQELLLRESLHREDLERILGPRPFISRHAYDLSKHREQI</sequence>
<keyword evidence="13" id="KW-0482">Metalloprotease</keyword>
<comment type="similarity">
    <text evidence="4">In the N-terminal section; belongs to the AAA ATPase family.</text>
</comment>
<dbReference type="OrthoDB" id="1413014at2759"/>
<keyword evidence="15" id="KW-0472">Membrane</keyword>
<dbReference type="InterPro" id="IPR003960">
    <property type="entry name" value="ATPase_AAA_CS"/>
</dbReference>
<evidence type="ECO:0000256" key="1">
    <source>
        <dbReference type="ARBA" id="ARBA00001947"/>
    </source>
</evidence>
<evidence type="ECO:0000256" key="13">
    <source>
        <dbReference type="ARBA" id="ARBA00023049"/>
    </source>
</evidence>
<evidence type="ECO:0000256" key="7">
    <source>
        <dbReference type="ARBA" id="ARBA00022723"/>
    </source>
</evidence>
<feature type="region of interest" description="Disordered" evidence="16">
    <location>
        <begin position="50"/>
        <end position="94"/>
    </location>
</feature>
<evidence type="ECO:0000313" key="18">
    <source>
        <dbReference type="EMBL" id="KGG52095.1"/>
    </source>
</evidence>
<keyword evidence="19" id="KW-1185">Reference proteome</keyword>
<feature type="compositionally biased region" description="Basic and acidic residues" evidence="16">
    <location>
        <begin position="58"/>
        <end position="72"/>
    </location>
</feature>
<dbReference type="MEROPS" id="M41.023"/>
<dbReference type="Gene3D" id="1.10.8.60">
    <property type="match status" value="1"/>
</dbReference>
<keyword evidence="9" id="KW-0378">Hydrolase</keyword>
<dbReference type="Pfam" id="PF01434">
    <property type="entry name" value="Peptidase_M41"/>
    <property type="match status" value="1"/>
</dbReference>
<evidence type="ECO:0000256" key="8">
    <source>
        <dbReference type="ARBA" id="ARBA00022741"/>
    </source>
</evidence>
<evidence type="ECO:0000259" key="17">
    <source>
        <dbReference type="SMART" id="SM00382"/>
    </source>
</evidence>
<dbReference type="SUPFAM" id="SSF140990">
    <property type="entry name" value="FtsH protease domain-like"/>
    <property type="match status" value="1"/>
</dbReference>
<dbReference type="CDD" id="cd19501">
    <property type="entry name" value="RecA-like_FtsH"/>
    <property type="match status" value="1"/>
</dbReference>
<dbReference type="GO" id="GO:0004176">
    <property type="term" value="F:ATP-dependent peptidase activity"/>
    <property type="evidence" value="ECO:0007669"/>
    <property type="project" value="InterPro"/>
</dbReference>
<dbReference type="FunFam" id="3.40.50.300:FF:000001">
    <property type="entry name" value="ATP-dependent zinc metalloprotease FtsH"/>
    <property type="match status" value="1"/>
</dbReference>
<evidence type="ECO:0000256" key="12">
    <source>
        <dbReference type="ARBA" id="ARBA00022989"/>
    </source>
</evidence>
<gene>
    <name evidence="18" type="ORF">DI09_20p120</name>
</gene>
<evidence type="ECO:0000256" key="3">
    <source>
        <dbReference type="ARBA" id="ARBA00010044"/>
    </source>
</evidence>
<evidence type="ECO:0000256" key="16">
    <source>
        <dbReference type="SAM" id="MobiDB-lite"/>
    </source>
</evidence>
<evidence type="ECO:0000256" key="15">
    <source>
        <dbReference type="ARBA" id="ARBA00023136"/>
    </source>
</evidence>
<keyword evidence="10" id="KW-0862">Zinc</keyword>
<organism evidence="18 19">
    <name type="scientific">Mitosporidium daphniae</name>
    <dbReference type="NCBI Taxonomy" id="1485682"/>
    <lineage>
        <taxon>Eukaryota</taxon>
        <taxon>Fungi</taxon>
        <taxon>Fungi incertae sedis</taxon>
        <taxon>Microsporidia</taxon>
        <taxon>Mitosporidium</taxon>
    </lineage>
</organism>
<dbReference type="Proteomes" id="UP000029725">
    <property type="component" value="Unassembled WGS sequence"/>
</dbReference>